<comment type="caution">
    <text evidence="17">The sequence shown here is derived from an EMBL/GenBank/DDBJ whole genome shotgun (WGS) entry which is preliminary data.</text>
</comment>
<dbReference type="GO" id="GO:0005886">
    <property type="term" value="C:plasma membrane"/>
    <property type="evidence" value="ECO:0007669"/>
    <property type="project" value="TreeGrafter"/>
</dbReference>
<keyword evidence="7 16" id="KW-1133">Transmembrane helix</keyword>
<dbReference type="AlphaFoldDB" id="A0A6G1U169"/>
<dbReference type="EMBL" id="VZCB01000076">
    <property type="protein sequence ID" value="MQN81156.1"/>
    <property type="molecule type" value="Genomic_DNA"/>
</dbReference>
<sequence>MNNKTIGNIFKGDKVIWMIFFFLCMISIIEVYSASSSLTYKTGNYMAPVIRHIGLLGLGLLTMICMLKVKCKFFKIVTPFMLGLSFILLLWVLVAGQSTNGASRWISLAGINFQPSEIAKGAVVLAVAQILSAMQTEHGAEKRAFKYILIVSGIFVTLIGLENLSTAMLLCFTILCMMIIGRVPMRQIGKLVGTALIAICIIFASIMIVGKDKGDTAKPENSLTEKVVQDEKEETGVVDKLFHRADTWKARIDKWTSSKTIAPEDVDLDKDAQVAHANIAIASSNIAGNGPGNSVERDFLSQAYSDFIYAIIIEEMGIEGAIFVALLYIFLLFRAGRIANRCENNFPAFLCMGLAILLVIQALFNMLVAVGLAPVTGQPLPLISRGGTSTVINCLYLGIILSISRTAKKKEGAQNMPNSDKIAVA</sequence>
<dbReference type="GO" id="GO:0008360">
    <property type="term" value="P:regulation of cell shape"/>
    <property type="evidence" value="ECO:0007669"/>
    <property type="project" value="UniProtKB-KW"/>
</dbReference>
<evidence type="ECO:0000256" key="10">
    <source>
        <dbReference type="ARBA" id="ARBA00033270"/>
    </source>
</evidence>
<evidence type="ECO:0000256" key="12">
    <source>
        <dbReference type="ARBA" id="ARBA00041185"/>
    </source>
</evidence>
<feature type="transmembrane region" description="Helical" evidence="16">
    <location>
        <begin position="345"/>
        <end position="370"/>
    </location>
</feature>
<evidence type="ECO:0000256" key="15">
    <source>
        <dbReference type="ARBA" id="ARBA00049902"/>
    </source>
</evidence>
<feature type="transmembrane region" description="Helical" evidence="16">
    <location>
        <begin position="191"/>
        <end position="210"/>
    </location>
</feature>
<name>A0A6G1U169_9BACT</name>
<comment type="similarity">
    <text evidence="11">Belongs to the SEDS family. FtsW subfamily.</text>
</comment>
<keyword evidence="6" id="KW-0573">Peptidoglycan synthesis</keyword>
<evidence type="ECO:0000256" key="13">
    <source>
        <dbReference type="ARBA" id="ARBA00041418"/>
    </source>
</evidence>
<comment type="subcellular location">
    <subcellularLocation>
        <location evidence="1">Membrane</location>
        <topology evidence="1">Multi-pass membrane protein</topology>
    </subcellularLocation>
</comment>
<evidence type="ECO:0000256" key="9">
    <source>
        <dbReference type="ARBA" id="ARBA00032370"/>
    </source>
</evidence>
<evidence type="ECO:0000256" key="16">
    <source>
        <dbReference type="SAM" id="Phobius"/>
    </source>
</evidence>
<evidence type="ECO:0000256" key="3">
    <source>
        <dbReference type="ARBA" id="ARBA00022679"/>
    </source>
</evidence>
<feature type="transmembrane region" description="Helical" evidence="16">
    <location>
        <begin position="45"/>
        <end position="66"/>
    </location>
</feature>
<keyword evidence="2" id="KW-0328">Glycosyltransferase</keyword>
<comment type="catalytic activity">
    <reaction evidence="15">
        <text>[GlcNAc-(1-&gt;4)-Mur2Ac(oyl-L-Ala-gamma-D-Glu-L-Lys-D-Ala-D-Ala)](n)-di-trans,octa-cis-undecaprenyl diphosphate + beta-D-GlcNAc-(1-&gt;4)-Mur2Ac(oyl-L-Ala-gamma-D-Glu-L-Lys-D-Ala-D-Ala)-di-trans,octa-cis-undecaprenyl diphosphate = [GlcNAc-(1-&gt;4)-Mur2Ac(oyl-L-Ala-gamma-D-Glu-L-Lys-D-Ala-D-Ala)](n+1)-di-trans,octa-cis-undecaprenyl diphosphate + di-trans,octa-cis-undecaprenyl diphosphate + H(+)</text>
        <dbReference type="Rhea" id="RHEA:23708"/>
        <dbReference type="Rhea" id="RHEA-COMP:9602"/>
        <dbReference type="Rhea" id="RHEA-COMP:9603"/>
        <dbReference type="ChEBI" id="CHEBI:15378"/>
        <dbReference type="ChEBI" id="CHEBI:58405"/>
        <dbReference type="ChEBI" id="CHEBI:60033"/>
        <dbReference type="ChEBI" id="CHEBI:78435"/>
        <dbReference type="EC" id="2.4.99.28"/>
    </reaction>
</comment>
<keyword evidence="3" id="KW-0808">Transferase</keyword>
<evidence type="ECO:0000256" key="4">
    <source>
        <dbReference type="ARBA" id="ARBA00022692"/>
    </source>
</evidence>
<evidence type="ECO:0000256" key="1">
    <source>
        <dbReference type="ARBA" id="ARBA00004141"/>
    </source>
</evidence>
<dbReference type="GO" id="GO:0051301">
    <property type="term" value="P:cell division"/>
    <property type="evidence" value="ECO:0007669"/>
    <property type="project" value="InterPro"/>
</dbReference>
<evidence type="ECO:0000256" key="6">
    <source>
        <dbReference type="ARBA" id="ARBA00022984"/>
    </source>
</evidence>
<feature type="transmembrane region" description="Helical" evidence="16">
    <location>
        <begin position="73"/>
        <end position="93"/>
    </location>
</feature>
<dbReference type="OrthoDB" id="9812661at2"/>
<dbReference type="GO" id="GO:0009252">
    <property type="term" value="P:peptidoglycan biosynthetic process"/>
    <property type="evidence" value="ECO:0007669"/>
    <property type="project" value="UniProtKB-KW"/>
</dbReference>
<dbReference type="GO" id="GO:0008955">
    <property type="term" value="F:peptidoglycan glycosyltransferase activity"/>
    <property type="evidence" value="ECO:0007669"/>
    <property type="project" value="UniProtKB-EC"/>
</dbReference>
<dbReference type="Proteomes" id="UP000480425">
    <property type="component" value="Unassembled WGS sequence"/>
</dbReference>
<evidence type="ECO:0000313" key="18">
    <source>
        <dbReference type="Proteomes" id="UP000480425"/>
    </source>
</evidence>
<accession>A0A6G1U169</accession>
<dbReference type="GO" id="GO:0032153">
    <property type="term" value="C:cell division site"/>
    <property type="evidence" value="ECO:0007669"/>
    <property type="project" value="TreeGrafter"/>
</dbReference>
<evidence type="ECO:0000313" key="17">
    <source>
        <dbReference type="EMBL" id="MQN81156.1"/>
    </source>
</evidence>
<gene>
    <name evidence="17" type="ORF">F7D73_09345</name>
</gene>
<keyword evidence="4 16" id="KW-0812">Transmembrane</keyword>
<evidence type="ECO:0000256" key="14">
    <source>
        <dbReference type="ARBA" id="ARBA00044770"/>
    </source>
</evidence>
<feature type="transmembrane region" description="Helical" evidence="16">
    <location>
        <begin position="167"/>
        <end position="184"/>
    </location>
</feature>
<dbReference type="GO" id="GO:0015648">
    <property type="term" value="F:lipid-linked peptidoglycan transporter activity"/>
    <property type="evidence" value="ECO:0007669"/>
    <property type="project" value="TreeGrafter"/>
</dbReference>
<evidence type="ECO:0000256" key="5">
    <source>
        <dbReference type="ARBA" id="ARBA00022960"/>
    </source>
</evidence>
<dbReference type="Pfam" id="PF01098">
    <property type="entry name" value="FTSW_RODA_SPOVE"/>
    <property type="match status" value="2"/>
</dbReference>
<dbReference type="InterPro" id="IPR001182">
    <property type="entry name" value="FtsW/RodA"/>
</dbReference>
<feature type="transmembrane region" description="Helical" evidence="16">
    <location>
        <begin position="15"/>
        <end position="33"/>
    </location>
</feature>
<keyword evidence="8 16" id="KW-0472">Membrane</keyword>
<evidence type="ECO:0000256" key="11">
    <source>
        <dbReference type="ARBA" id="ARBA00038053"/>
    </source>
</evidence>
<feature type="transmembrane region" description="Helical" evidence="16">
    <location>
        <begin position="382"/>
        <end position="403"/>
    </location>
</feature>
<keyword evidence="5" id="KW-0133">Cell shape</keyword>
<dbReference type="EC" id="2.4.99.28" evidence="14"/>
<feature type="transmembrane region" description="Helical" evidence="16">
    <location>
        <begin position="144"/>
        <end position="161"/>
    </location>
</feature>
<dbReference type="PANTHER" id="PTHR30474:SF2">
    <property type="entry name" value="PEPTIDOGLYCAN GLYCOSYLTRANSFERASE FTSW-RELATED"/>
    <property type="match status" value="1"/>
</dbReference>
<feature type="transmembrane region" description="Helical" evidence="16">
    <location>
        <begin position="307"/>
        <end position="333"/>
    </location>
</feature>
<organism evidence="17 18">
    <name type="scientific">Segatella copri</name>
    <dbReference type="NCBI Taxonomy" id="165179"/>
    <lineage>
        <taxon>Bacteria</taxon>
        <taxon>Pseudomonadati</taxon>
        <taxon>Bacteroidota</taxon>
        <taxon>Bacteroidia</taxon>
        <taxon>Bacteroidales</taxon>
        <taxon>Prevotellaceae</taxon>
        <taxon>Segatella</taxon>
    </lineage>
</organism>
<dbReference type="RefSeq" id="WP_153124158.1">
    <property type="nucleotide sequence ID" value="NZ_VZCB01000076.1"/>
</dbReference>
<evidence type="ECO:0000256" key="7">
    <source>
        <dbReference type="ARBA" id="ARBA00022989"/>
    </source>
</evidence>
<evidence type="ECO:0000256" key="8">
    <source>
        <dbReference type="ARBA" id="ARBA00023136"/>
    </source>
</evidence>
<dbReference type="PANTHER" id="PTHR30474">
    <property type="entry name" value="CELL CYCLE PROTEIN"/>
    <property type="match status" value="1"/>
</dbReference>
<evidence type="ECO:0000256" key="2">
    <source>
        <dbReference type="ARBA" id="ARBA00022676"/>
    </source>
</evidence>
<protein>
    <recommendedName>
        <fullName evidence="12">Probable peptidoglycan glycosyltransferase FtsW</fullName>
        <ecNumber evidence="14">2.4.99.28</ecNumber>
    </recommendedName>
    <alternativeName>
        <fullName evidence="13">Cell division protein FtsW</fullName>
    </alternativeName>
    <alternativeName>
        <fullName evidence="10">Cell wall polymerase</fullName>
    </alternativeName>
    <alternativeName>
        <fullName evidence="9">Peptidoglycan polymerase</fullName>
    </alternativeName>
</protein>
<proteinExistence type="inferred from homology"/>
<reference evidence="17 18" key="1">
    <citation type="submission" date="2019-09" db="EMBL/GenBank/DDBJ databases">
        <title>Distinct polysaccharide growth profiles of human intestinal Prevotella copri isolates.</title>
        <authorList>
            <person name="Fehlner-Peach H."/>
            <person name="Magnabosco C."/>
            <person name="Raghavan V."/>
            <person name="Scher J.U."/>
            <person name="Tett A."/>
            <person name="Cox L.M."/>
            <person name="Gottsegen C."/>
            <person name="Watters A."/>
            <person name="Wiltshire- Gordon J.D."/>
            <person name="Segata N."/>
            <person name="Bonneau R."/>
            <person name="Littman D.R."/>
        </authorList>
    </citation>
    <scope>NUCLEOTIDE SEQUENCE [LARGE SCALE GENOMIC DNA]</scope>
    <source>
        <strain evidence="18">iA622</strain>
    </source>
</reference>